<dbReference type="Proteomes" id="UP000823405">
    <property type="component" value="Unassembled WGS sequence"/>
</dbReference>
<gene>
    <name evidence="2" type="ORF">BGZ97_009704</name>
</gene>
<proteinExistence type="predicted"/>
<feature type="non-terminal residue" evidence="2">
    <location>
        <position position="81"/>
    </location>
</feature>
<organism evidence="2 3">
    <name type="scientific">Linnemannia gamsii</name>
    <dbReference type="NCBI Taxonomy" id="64522"/>
    <lineage>
        <taxon>Eukaryota</taxon>
        <taxon>Fungi</taxon>
        <taxon>Fungi incertae sedis</taxon>
        <taxon>Mucoromycota</taxon>
        <taxon>Mortierellomycotina</taxon>
        <taxon>Mortierellomycetes</taxon>
        <taxon>Mortierellales</taxon>
        <taxon>Mortierellaceae</taxon>
        <taxon>Linnemannia</taxon>
    </lineage>
</organism>
<comment type="caution">
    <text evidence="2">The sequence shown here is derived from an EMBL/GenBank/DDBJ whole genome shotgun (WGS) entry which is preliminary data.</text>
</comment>
<dbReference type="AlphaFoldDB" id="A0A9P6QQT6"/>
<evidence type="ECO:0000313" key="3">
    <source>
        <dbReference type="Proteomes" id="UP000823405"/>
    </source>
</evidence>
<evidence type="ECO:0000256" key="1">
    <source>
        <dbReference type="SAM" id="MobiDB-lite"/>
    </source>
</evidence>
<accession>A0A9P6QQT6</accession>
<keyword evidence="3" id="KW-1185">Reference proteome</keyword>
<feature type="region of interest" description="Disordered" evidence="1">
    <location>
        <begin position="49"/>
        <end position="70"/>
    </location>
</feature>
<name>A0A9P6QQT6_9FUNG</name>
<feature type="non-terminal residue" evidence="2">
    <location>
        <position position="1"/>
    </location>
</feature>
<sequence>WRRTWSSWIFRITGLICHARWILVPSLQRLKALGVGGLSGRSWRRKRRRRSSAWQSNMDKNSYGDGPNFRGFKYMRPTENI</sequence>
<reference evidence="2" key="1">
    <citation type="journal article" date="2020" name="Fungal Divers.">
        <title>Resolving the Mortierellaceae phylogeny through synthesis of multi-gene phylogenetics and phylogenomics.</title>
        <authorList>
            <person name="Vandepol N."/>
            <person name="Liber J."/>
            <person name="Desiro A."/>
            <person name="Na H."/>
            <person name="Kennedy M."/>
            <person name="Barry K."/>
            <person name="Grigoriev I.V."/>
            <person name="Miller A.N."/>
            <person name="O'Donnell K."/>
            <person name="Stajich J.E."/>
            <person name="Bonito G."/>
        </authorList>
    </citation>
    <scope>NUCLEOTIDE SEQUENCE</scope>
    <source>
        <strain evidence="2">NVP60</strain>
    </source>
</reference>
<dbReference type="EMBL" id="JAAAIN010004740">
    <property type="protein sequence ID" value="KAG0278673.1"/>
    <property type="molecule type" value="Genomic_DNA"/>
</dbReference>
<protein>
    <submittedName>
        <fullName evidence="2">Uncharacterized protein</fullName>
    </submittedName>
</protein>
<evidence type="ECO:0000313" key="2">
    <source>
        <dbReference type="EMBL" id="KAG0278673.1"/>
    </source>
</evidence>